<sequence>MMPCYPGYEMFMGALDAPWVPKTALQQLRTITLETWPGLPSHFLTRSLVALLLNSPIHRVEVKFRHSLDEYREALKEWDVSDFSAESVRELFIIDVWSDPAELVHIGTLFPNLTSLELDYASDWIPLNKDAIEGLSEGLLSLSGTLERLSLTCHSLERPNPENAEPILPDLGNMKALKHLTTTFFWLFGTKEIVKELERLDTLPPTLISLRLLDLNRHDSWEAEPVYDQALTRLEENCTLRLCNLKYVVLVLGTSYFDANAVTLTAKFTKLFALRGVAFRVITTEMSRGETFTSWANIDSVN</sequence>
<dbReference type="Proteomes" id="UP000616885">
    <property type="component" value="Unassembled WGS sequence"/>
</dbReference>
<name>A0A8H7NBY4_BIOOC</name>
<gene>
    <name evidence="1" type="ORF">IM811_011738</name>
</gene>
<dbReference type="SUPFAM" id="SSF52047">
    <property type="entry name" value="RNI-like"/>
    <property type="match status" value="1"/>
</dbReference>
<accession>A0A8H7NBY4</accession>
<evidence type="ECO:0000313" key="1">
    <source>
        <dbReference type="EMBL" id="KAF9752980.1"/>
    </source>
</evidence>
<dbReference type="AlphaFoldDB" id="A0A8H7NBY4"/>
<dbReference type="EMBL" id="JADCTT010000004">
    <property type="protein sequence ID" value="KAF9752980.1"/>
    <property type="molecule type" value="Genomic_DNA"/>
</dbReference>
<reference evidence="1" key="1">
    <citation type="submission" date="2020-10" db="EMBL/GenBank/DDBJ databases">
        <title>High-Quality Genome Resource of Clonostachys rosea strain S41 by Oxford Nanopore Long-Read Sequencing.</title>
        <authorList>
            <person name="Wang H."/>
        </authorList>
    </citation>
    <scope>NUCLEOTIDE SEQUENCE</scope>
    <source>
        <strain evidence="1">S41</strain>
    </source>
</reference>
<evidence type="ECO:0000313" key="2">
    <source>
        <dbReference type="Proteomes" id="UP000616885"/>
    </source>
</evidence>
<proteinExistence type="predicted"/>
<protein>
    <recommendedName>
        <fullName evidence="3">F-box domain-containing protein</fullName>
    </recommendedName>
</protein>
<comment type="caution">
    <text evidence="1">The sequence shown here is derived from an EMBL/GenBank/DDBJ whole genome shotgun (WGS) entry which is preliminary data.</text>
</comment>
<evidence type="ECO:0008006" key="3">
    <source>
        <dbReference type="Google" id="ProtNLM"/>
    </source>
</evidence>
<organism evidence="1 2">
    <name type="scientific">Bionectria ochroleuca</name>
    <name type="common">Gliocladium roseum</name>
    <dbReference type="NCBI Taxonomy" id="29856"/>
    <lineage>
        <taxon>Eukaryota</taxon>
        <taxon>Fungi</taxon>
        <taxon>Dikarya</taxon>
        <taxon>Ascomycota</taxon>
        <taxon>Pezizomycotina</taxon>
        <taxon>Sordariomycetes</taxon>
        <taxon>Hypocreomycetidae</taxon>
        <taxon>Hypocreales</taxon>
        <taxon>Bionectriaceae</taxon>
        <taxon>Clonostachys</taxon>
    </lineage>
</organism>